<dbReference type="AlphaFoldDB" id="A0A5D2IDE4"/>
<evidence type="ECO:0000313" key="1">
    <source>
        <dbReference type="EMBL" id="TYH40432.1"/>
    </source>
</evidence>
<dbReference type="Proteomes" id="UP000322667">
    <property type="component" value="Chromosome D12"/>
</dbReference>
<name>A0A5D2IDE4_GOSTO</name>
<gene>
    <name evidence="1" type="ORF">ES332_D12G246700v1</name>
</gene>
<dbReference type="EMBL" id="CM017634">
    <property type="protein sequence ID" value="TYH40432.1"/>
    <property type="molecule type" value="Genomic_DNA"/>
</dbReference>
<sequence>MISDNSTSSSMPRIIQSGAINVDFNNVQLRFLPTNRIPIVDKRRSDLGLLLKRITFRNSQISHKENAKTVGHGIFGLDSQLFALRSQSSQLLFQFNPSEDPFLMVAHQQFVTRLSRRICSTVSGKLLQKGQSPGSLT</sequence>
<reference evidence="1 2" key="1">
    <citation type="submission" date="2019-07" db="EMBL/GenBank/DDBJ databases">
        <title>WGS assembly of Gossypium tomentosum.</title>
        <authorList>
            <person name="Chen Z.J."/>
            <person name="Sreedasyam A."/>
            <person name="Ando A."/>
            <person name="Song Q."/>
            <person name="De L."/>
            <person name="Hulse-Kemp A."/>
            <person name="Ding M."/>
            <person name="Ye W."/>
            <person name="Kirkbride R."/>
            <person name="Jenkins J."/>
            <person name="Plott C."/>
            <person name="Lovell J."/>
            <person name="Lin Y.-M."/>
            <person name="Vaughn R."/>
            <person name="Liu B."/>
            <person name="Li W."/>
            <person name="Simpson S."/>
            <person name="Scheffler B."/>
            <person name="Saski C."/>
            <person name="Grover C."/>
            <person name="Hu G."/>
            <person name="Conover J."/>
            <person name="Carlson J."/>
            <person name="Shu S."/>
            <person name="Boston L."/>
            <person name="Williams M."/>
            <person name="Peterson D."/>
            <person name="Mcgee K."/>
            <person name="Jones D."/>
            <person name="Wendel J."/>
            <person name="Stelly D."/>
            <person name="Grimwood J."/>
            <person name="Schmutz J."/>
        </authorList>
    </citation>
    <scope>NUCLEOTIDE SEQUENCE [LARGE SCALE GENOMIC DNA]</scope>
    <source>
        <strain evidence="1">7179.01</strain>
    </source>
</reference>
<accession>A0A5D2IDE4</accession>
<keyword evidence="2" id="KW-1185">Reference proteome</keyword>
<proteinExistence type="predicted"/>
<organism evidence="1 2">
    <name type="scientific">Gossypium tomentosum</name>
    <name type="common">Hawaiian cotton</name>
    <name type="synonym">Gossypium sandvicense</name>
    <dbReference type="NCBI Taxonomy" id="34277"/>
    <lineage>
        <taxon>Eukaryota</taxon>
        <taxon>Viridiplantae</taxon>
        <taxon>Streptophyta</taxon>
        <taxon>Embryophyta</taxon>
        <taxon>Tracheophyta</taxon>
        <taxon>Spermatophyta</taxon>
        <taxon>Magnoliopsida</taxon>
        <taxon>eudicotyledons</taxon>
        <taxon>Gunneridae</taxon>
        <taxon>Pentapetalae</taxon>
        <taxon>rosids</taxon>
        <taxon>malvids</taxon>
        <taxon>Malvales</taxon>
        <taxon>Malvaceae</taxon>
        <taxon>Malvoideae</taxon>
        <taxon>Gossypium</taxon>
    </lineage>
</organism>
<protein>
    <submittedName>
        <fullName evidence="1">Uncharacterized protein</fullName>
    </submittedName>
</protein>
<evidence type="ECO:0000313" key="2">
    <source>
        <dbReference type="Proteomes" id="UP000322667"/>
    </source>
</evidence>